<dbReference type="SUPFAM" id="SSF48452">
    <property type="entry name" value="TPR-like"/>
    <property type="match status" value="1"/>
</dbReference>
<accession>A0A858RF29</accession>
<gene>
    <name evidence="2" type="ORF">HHL09_06515</name>
</gene>
<proteinExistence type="predicted"/>
<feature type="signal peptide" evidence="1">
    <location>
        <begin position="1"/>
        <end position="19"/>
    </location>
</feature>
<evidence type="ECO:0000313" key="2">
    <source>
        <dbReference type="EMBL" id="QJE95447.1"/>
    </source>
</evidence>
<reference evidence="2 3" key="1">
    <citation type="submission" date="2020-04" db="EMBL/GenBank/DDBJ databases">
        <title>Luteolibacter sp. G-1-1-1 isolated from soil.</title>
        <authorList>
            <person name="Dahal R.H."/>
        </authorList>
    </citation>
    <scope>NUCLEOTIDE SEQUENCE [LARGE SCALE GENOMIC DNA]</scope>
    <source>
        <strain evidence="2 3">G-1-1-1</strain>
    </source>
</reference>
<organism evidence="2 3">
    <name type="scientific">Luteolibacter luteus</name>
    <dbReference type="NCBI Taxonomy" id="2728835"/>
    <lineage>
        <taxon>Bacteria</taxon>
        <taxon>Pseudomonadati</taxon>
        <taxon>Verrucomicrobiota</taxon>
        <taxon>Verrucomicrobiia</taxon>
        <taxon>Verrucomicrobiales</taxon>
        <taxon>Verrucomicrobiaceae</taxon>
        <taxon>Luteolibacter</taxon>
    </lineage>
</organism>
<evidence type="ECO:0000256" key="1">
    <source>
        <dbReference type="SAM" id="SignalP"/>
    </source>
</evidence>
<dbReference type="Proteomes" id="UP000501812">
    <property type="component" value="Chromosome"/>
</dbReference>
<dbReference type="RefSeq" id="WP_169453761.1">
    <property type="nucleotide sequence ID" value="NZ_CP051774.1"/>
</dbReference>
<dbReference type="AlphaFoldDB" id="A0A858RF29"/>
<dbReference type="EMBL" id="CP051774">
    <property type="protein sequence ID" value="QJE95447.1"/>
    <property type="molecule type" value="Genomic_DNA"/>
</dbReference>
<evidence type="ECO:0000313" key="3">
    <source>
        <dbReference type="Proteomes" id="UP000501812"/>
    </source>
</evidence>
<keyword evidence="3" id="KW-1185">Reference proteome</keyword>
<dbReference type="Gene3D" id="1.25.40.10">
    <property type="entry name" value="Tetratricopeptide repeat domain"/>
    <property type="match status" value="3"/>
</dbReference>
<sequence>MRFRPLLVIPLVISLATAAAPKPENIPAFRDGLDAMSARLWEVAVTRFEAALATPELDAAGKQAILLRLIETRIRANDADEALKLLADPALAGNPGISFWKAQALASKGQLAEAVAALDEKSTGESAPHRREALFTRAALQQLLGDLSGALEALQILSKEKDPATVLEAKMEIASILLDQGKGAEALATLPPPNAKMTPLQAARAELLRGQAQLALNEHQAAAGIFSAMLKHGDEAFAAYRQEATVGLARAQLAAGNREAAIDGLIAFIELNRDSPKIGEAFPLLMECLPAHPATDDVILTRLDEWCRDAPPDTPIGLGTGSDSSAVWPSARPSADELETQALFHLAIGLRREGSAESKFRARQLLTRLRIDYPNHPLARRALLEISRWDLADGRKEQAEASLSALDEAEVAPAMRAEAFLSAATTAFDAGDFTLASGELEKAAALLDGEGQRQAWLNTAVTRLAAGDLPGFDTVSKAHGKDPRIEDDLALERTLFLTAKRDPAAMEDLDKFIIEHPQHPRIAEARLAAAHAALENSPPDPAFAKAQIESISEQQAATLPQGSLVLAKIRVAAVEKRWADAAQIADAYLKANPKDPQANEIRYEQGNARFKNGDFNQARLELEKLAMDAPDGRHAQAALLLAARSAALGATAQAKQESIVLFDKLIAANGELADAARLLKTEVLSPAEAAKELLPWFQGMKKDDPRRLIAGLHLGDALFNSAGTDNAPLEQALAIYEDLLANMAPNSSSRFEVEYLRGRVLEELPDSKDPSKKRLAEALDVYFSVLQDASKQAPANWKWVDLCGMRARGLLESAERWEAAIAVAEQHAKLASPRAQEAAERAKQLKLEHFHWEK</sequence>
<dbReference type="InterPro" id="IPR011990">
    <property type="entry name" value="TPR-like_helical_dom_sf"/>
</dbReference>
<protein>
    <submittedName>
        <fullName evidence="2">Tetratricopeptide repeat protein</fullName>
    </submittedName>
</protein>
<feature type="chain" id="PRO_5032761634" evidence="1">
    <location>
        <begin position="20"/>
        <end position="854"/>
    </location>
</feature>
<dbReference type="KEGG" id="luo:HHL09_06515"/>
<keyword evidence="1" id="KW-0732">Signal</keyword>
<name>A0A858RF29_9BACT</name>